<reference evidence="4 5" key="1">
    <citation type="submission" date="2012-09" db="EMBL/GenBank/DDBJ databases">
        <title>Celeribacter baekdonensis B30 Genome Sequencing.</title>
        <authorList>
            <person name="Wang W."/>
        </authorList>
    </citation>
    <scope>NUCLEOTIDE SEQUENCE [LARGE SCALE GENOMIC DNA]</scope>
    <source>
        <strain evidence="4 5">B30</strain>
    </source>
</reference>
<comment type="caution">
    <text evidence="4">The sequence shown here is derived from an EMBL/GenBank/DDBJ whole genome shotgun (WGS) entry which is preliminary data.</text>
</comment>
<feature type="domain" description="N-acetyltransferase" evidence="3">
    <location>
        <begin position="8"/>
        <end position="199"/>
    </location>
</feature>
<evidence type="ECO:0000256" key="2">
    <source>
        <dbReference type="ARBA" id="ARBA00023315"/>
    </source>
</evidence>
<organism evidence="4 5">
    <name type="scientific">Celeribacter baekdonensis B30</name>
    <dbReference type="NCBI Taxonomy" id="1208323"/>
    <lineage>
        <taxon>Bacteria</taxon>
        <taxon>Pseudomonadati</taxon>
        <taxon>Pseudomonadota</taxon>
        <taxon>Alphaproteobacteria</taxon>
        <taxon>Rhodobacterales</taxon>
        <taxon>Roseobacteraceae</taxon>
        <taxon>Celeribacter</taxon>
    </lineage>
</organism>
<proteinExistence type="predicted"/>
<name>K2IRG4_9RHOB</name>
<dbReference type="CDD" id="cd04301">
    <property type="entry name" value="NAT_SF"/>
    <property type="match status" value="1"/>
</dbReference>
<dbReference type="AlphaFoldDB" id="K2IRG4"/>
<dbReference type="Pfam" id="PF00583">
    <property type="entry name" value="Acetyltransf_1"/>
    <property type="match status" value="1"/>
</dbReference>
<dbReference type="STRING" id="1208323.B30_07581"/>
<dbReference type="EMBL" id="AMRK01000003">
    <property type="protein sequence ID" value="EKE72826.1"/>
    <property type="molecule type" value="Genomic_DNA"/>
</dbReference>
<gene>
    <name evidence="4" type="ORF">B30_07581</name>
</gene>
<dbReference type="SUPFAM" id="SSF55729">
    <property type="entry name" value="Acyl-CoA N-acyltransferases (Nat)"/>
    <property type="match status" value="1"/>
</dbReference>
<evidence type="ECO:0000259" key="3">
    <source>
        <dbReference type="PROSITE" id="PS51186"/>
    </source>
</evidence>
<dbReference type="PROSITE" id="PS51186">
    <property type="entry name" value="GNAT"/>
    <property type="match status" value="1"/>
</dbReference>
<accession>K2IRG4</accession>
<keyword evidence="2" id="KW-0012">Acyltransferase</keyword>
<dbReference type="PANTHER" id="PTHR43877">
    <property type="entry name" value="AMINOALKYLPHOSPHONATE N-ACETYLTRANSFERASE-RELATED-RELATED"/>
    <property type="match status" value="1"/>
</dbReference>
<dbReference type="InterPro" id="IPR000182">
    <property type="entry name" value="GNAT_dom"/>
</dbReference>
<evidence type="ECO:0000256" key="1">
    <source>
        <dbReference type="ARBA" id="ARBA00022679"/>
    </source>
</evidence>
<sequence>MSKPSGHIAQHGFPEDQRATVAALFWEAFKAKLGLLMRPEETALKFLTQVADPLHALCVLDEEGTLLGVAGFKTDTGSFVGGGLSDLAQAYGWLGALWRAVGLSLLERDLQPGVLTMDGIFVAPQARGMGIGTTLLQAIKTEAAAQGCHAVRLDVIDINPRAHALYDREGFVAQKTAQIGPLRHLFGFQSATEMRFALSPVADAARSP</sequence>
<dbReference type="Gene3D" id="3.40.630.30">
    <property type="match status" value="1"/>
</dbReference>
<dbReference type="PATRIC" id="fig|1208323.3.peg.1567"/>
<keyword evidence="5" id="KW-1185">Reference proteome</keyword>
<dbReference type="InterPro" id="IPR050832">
    <property type="entry name" value="Bact_Acetyltransf"/>
</dbReference>
<evidence type="ECO:0000313" key="4">
    <source>
        <dbReference type="EMBL" id="EKE72826.1"/>
    </source>
</evidence>
<dbReference type="RefSeq" id="WP_009571460.1">
    <property type="nucleotide sequence ID" value="NZ_AMRK01000003.1"/>
</dbReference>
<dbReference type="OrthoDB" id="273614at2"/>
<dbReference type="Proteomes" id="UP000006762">
    <property type="component" value="Unassembled WGS sequence"/>
</dbReference>
<dbReference type="eggNOG" id="COG0456">
    <property type="taxonomic scope" value="Bacteria"/>
</dbReference>
<dbReference type="InterPro" id="IPR016181">
    <property type="entry name" value="Acyl_CoA_acyltransferase"/>
</dbReference>
<keyword evidence="1 4" id="KW-0808">Transferase</keyword>
<dbReference type="GO" id="GO:0016747">
    <property type="term" value="F:acyltransferase activity, transferring groups other than amino-acyl groups"/>
    <property type="evidence" value="ECO:0007669"/>
    <property type="project" value="InterPro"/>
</dbReference>
<dbReference type="PANTHER" id="PTHR43877:SF2">
    <property type="entry name" value="AMINOALKYLPHOSPHONATE N-ACETYLTRANSFERASE-RELATED"/>
    <property type="match status" value="1"/>
</dbReference>
<protein>
    <submittedName>
        <fullName evidence="4">N-acetyltransferase GCN5</fullName>
    </submittedName>
</protein>
<evidence type="ECO:0000313" key="5">
    <source>
        <dbReference type="Proteomes" id="UP000006762"/>
    </source>
</evidence>